<comment type="caution">
    <text evidence="12">The sequence shown here is derived from an EMBL/GenBank/DDBJ whole genome shotgun (WGS) entry which is preliminary data.</text>
</comment>
<dbReference type="SUPFAM" id="SSF50978">
    <property type="entry name" value="WD40 repeat-like"/>
    <property type="match status" value="2"/>
</dbReference>
<sequence>MEGGLGRGRLMRSLLQWRNVLQVPEKHKKGVTCIAAIVLSQSDALFASSSSDGVVSIWEIISGSECKLSCLDSIVTGKKAMVALSLVELPGNRGHLALVMGGLDNKIHIYCVHLKTKGYAYGKMALQNTHADNTKEETSLATYIKGHIFVAGSSSYQISLESLLIGHENWVYSVEWQPPQSSSIDGIECYQPQSILSASMDKTMMIWQPEKTTVIWMNMVTVGELSHCARGFYGGHWSLSGSSILAHGYGGSFHHWKNVGTDFDDWKPQKVPSGHFGPVSDISWAREGEYLLSTSRVFSAWSNKSIIEDGEAWHEIARPQVHGHDMNCVTMIRGKGNHRFVSGADEKVGRVFEAPLSFLKTLNHTTSKKSSFADDLPSNVQILGVNMSALGLSQKPIYLYASSESKVRTNNEVVDTLETVPEAVPTVLTEPPIEEQLAWHTLWPESHKLYGHRNELFSLCSDHDGKLVASSCKDLVCKLRSSVWGHDTEVCLRNEQVPKLTGGLLLQVGSWKVVAVGMENGLVELWTLSNTRNQNGGVAEPNAAVAVRFDPFLCHVHRLNTTKSEDSTSVQLASCGADHCVRLFQVYV</sequence>
<evidence type="ECO:0000256" key="2">
    <source>
        <dbReference type="ARBA" id="ARBA00004496"/>
    </source>
</evidence>
<evidence type="ECO:0000256" key="5">
    <source>
        <dbReference type="ARBA" id="ARBA00020267"/>
    </source>
</evidence>
<dbReference type="InterPro" id="IPR036322">
    <property type="entry name" value="WD40_repeat_dom_sf"/>
</dbReference>
<evidence type="ECO:0000256" key="4">
    <source>
        <dbReference type="ARBA" id="ARBA00005881"/>
    </source>
</evidence>
<dbReference type="PANTHER" id="PTHR44111">
    <property type="entry name" value="ELONGATOR COMPLEX PROTEIN 2"/>
    <property type="match status" value="1"/>
</dbReference>
<proteinExistence type="inferred from homology"/>
<evidence type="ECO:0000256" key="11">
    <source>
        <dbReference type="PROSITE-ProRule" id="PRU00221"/>
    </source>
</evidence>
<comment type="pathway">
    <text evidence="3">tRNA modification; 5-methoxycarbonylmethyl-2-thiouridine-tRNA biosynthesis.</text>
</comment>
<gene>
    <name evidence="12" type="ORF">SASPL_133191</name>
</gene>
<dbReference type="GO" id="GO:0005634">
    <property type="term" value="C:nucleus"/>
    <property type="evidence" value="ECO:0007669"/>
    <property type="project" value="UniProtKB-SubCell"/>
</dbReference>
<dbReference type="GO" id="GO:0002098">
    <property type="term" value="P:tRNA wobble uridine modification"/>
    <property type="evidence" value="ECO:0007669"/>
    <property type="project" value="InterPro"/>
</dbReference>
<name>A0A8X8X0V5_SALSN</name>
<dbReference type="PROSITE" id="PS50082">
    <property type="entry name" value="WD_REPEATS_2"/>
    <property type="match status" value="1"/>
</dbReference>
<evidence type="ECO:0000256" key="7">
    <source>
        <dbReference type="ARBA" id="ARBA00022574"/>
    </source>
</evidence>
<evidence type="ECO:0000256" key="3">
    <source>
        <dbReference type="ARBA" id="ARBA00005043"/>
    </source>
</evidence>
<comment type="similarity">
    <text evidence="4">Belongs to the WD repeat ELP2 family.</text>
</comment>
<evidence type="ECO:0000313" key="12">
    <source>
        <dbReference type="EMBL" id="KAG6405600.1"/>
    </source>
</evidence>
<keyword evidence="13" id="KW-1185">Reference proteome</keyword>
<dbReference type="GO" id="GO:0005737">
    <property type="term" value="C:cytoplasm"/>
    <property type="evidence" value="ECO:0007669"/>
    <property type="project" value="UniProtKB-SubCell"/>
</dbReference>
<dbReference type="InterPro" id="IPR015943">
    <property type="entry name" value="WD40/YVTN_repeat-like_dom_sf"/>
</dbReference>
<accession>A0A8X8X0V5</accession>
<dbReference type="Pfam" id="PF00400">
    <property type="entry name" value="WD40"/>
    <property type="match status" value="4"/>
</dbReference>
<dbReference type="InterPro" id="IPR001680">
    <property type="entry name" value="WD40_rpt"/>
</dbReference>
<dbReference type="Gene3D" id="2.130.10.10">
    <property type="entry name" value="YVTN repeat-like/Quinoprotein amine dehydrogenase"/>
    <property type="match status" value="2"/>
</dbReference>
<keyword evidence="6" id="KW-0963">Cytoplasm</keyword>
<keyword evidence="7 11" id="KW-0853">WD repeat</keyword>
<keyword evidence="8" id="KW-0819">tRNA processing</keyword>
<evidence type="ECO:0000256" key="8">
    <source>
        <dbReference type="ARBA" id="ARBA00022694"/>
    </source>
</evidence>
<dbReference type="InterPro" id="IPR037289">
    <property type="entry name" value="Elp2"/>
</dbReference>
<keyword evidence="10" id="KW-0539">Nucleus</keyword>
<dbReference type="Proteomes" id="UP000298416">
    <property type="component" value="Unassembled WGS sequence"/>
</dbReference>
<dbReference type="SMART" id="SM00320">
    <property type="entry name" value="WD40"/>
    <property type="match status" value="5"/>
</dbReference>
<evidence type="ECO:0000256" key="1">
    <source>
        <dbReference type="ARBA" id="ARBA00004123"/>
    </source>
</evidence>
<evidence type="ECO:0000256" key="9">
    <source>
        <dbReference type="ARBA" id="ARBA00022737"/>
    </source>
</evidence>
<dbReference type="PANTHER" id="PTHR44111:SF1">
    <property type="entry name" value="ELONGATOR COMPLEX PROTEIN 2"/>
    <property type="match status" value="1"/>
</dbReference>
<dbReference type="EMBL" id="PNBA02000012">
    <property type="protein sequence ID" value="KAG6405600.1"/>
    <property type="molecule type" value="Genomic_DNA"/>
</dbReference>
<protein>
    <recommendedName>
        <fullName evidence="5">Elongator complex protein 2</fullName>
    </recommendedName>
</protein>
<evidence type="ECO:0000313" key="13">
    <source>
        <dbReference type="Proteomes" id="UP000298416"/>
    </source>
</evidence>
<keyword evidence="9" id="KW-0677">Repeat</keyword>
<organism evidence="12">
    <name type="scientific">Salvia splendens</name>
    <name type="common">Scarlet sage</name>
    <dbReference type="NCBI Taxonomy" id="180675"/>
    <lineage>
        <taxon>Eukaryota</taxon>
        <taxon>Viridiplantae</taxon>
        <taxon>Streptophyta</taxon>
        <taxon>Embryophyta</taxon>
        <taxon>Tracheophyta</taxon>
        <taxon>Spermatophyta</taxon>
        <taxon>Magnoliopsida</taxon>
        <taxon>eudicotyledons</taxon>
        <taxon>Gunneridae</taxon>
        <taxon>Pentapetalae</taxon>
        <taxon>asterids</taxon>
        <taxon>lamiids</taxon>
        <taxon>Lamiales</taxon>
        <taxon>Lamiaceae</taxon>
        <taxon>Nepetoideae</taxon>
        <taxon>Mentheae</taxon>
        <taxon>Salviinae</taxon>
        <taxon>Salvia</taxon>
        <taxon>Salvia subgen. Calosphace</taxon>
        <taxon>core Calosphace</taxon>
    </lineage>
</organism>
<evidence type="ECO:0000256" key="10">
    <source>
        <dbReference type="ARBA" id="ARBA00023242"/>
    </source>
</evidence>
<reference evidence="12" key="1">
    <citation type="submission" date="2018-01" db="EMBL/GenBank/DDBJ databases">
        <authorList>
            <person name="Mao J.F."/>
        </authorList>
    </citation>
    <scope>NUCLEOTIDE SEQUENCE</scope>
    <source>
        <strain evidence="12">Huo1</strain>
        <tissue evidence="12">Leaf</tissue>
    </source>
</reference>
<reference evidence="12" key="2">
    <citation type="submission" date="2020-08" db="EMBL/GenBank/DDBJ databases">
        <title>Plant Genome Project.</title>
        <authorList>
            <person name="Zhang R.-G."/>
        </authorList>
    </citation>
    <scope>NUCLEOTIDE SEQUENCE</scope>
    <source>
        <strain evidence="12">Huo1</strain>
        <tissue evidence="12">Leaf</tissue>
    </source>
</reference>
<dbReference type="AlphaFoldDB" id="A0A8X8X0V5"/>
<feature type="repeat" description="WD" evidence="11">
    <location>
        <begin position="34"/>
        <end position="68"/>
    </location>
</feature>
<dbReference type="GO" id="GO:0033588">
    <property type="term" value="C:elongator holoenzyme complex"/>
    <property type="evidence" value="ECO:0007669"/>
    <property type="project" value="InterPro"/>
</dbReference>
<evidence type="ECO:0000256" key="6">
    <source>
        <dbReference type="ARBA" id="ARBA00022490"/>
    </source>
</evidence>
<comment type="subcellular location">
    <subcellularLocation>
        <location evidence="2">Cytoplasm</location>
    </subcellularLocation>
    <subcellularLocation>
        <location evidence="1">Nucleus</location>
    </subcellularLocation>
</comment>